<gene>
    <name evidence="6" type="ORF">ACFP2T_05500</name>
</gene>
<dbReference type="Proteomes" id="UP001596203">
    <property type="component" value="Unassembled WGS sequence"/>
</dbReference>
<evidence type="ECO:0000256" key="4">
    <source>
        <dbReference type="SAM" id="MobiDB-lite"/>
    </source>
</evidence>
<protein>
    <submittedName>
        <fullName evidence="6">LacI family DNA-binding transcriptional regulator</fullName>
    </submittedName>
</protein>
<comment type="caution">
    <text evidence="6">The sequence shown here is derived from an EMBL/GenBank/DDBJ whole genome shotgun (WGS) entry which is preliminary data.</text>
</comment>
<dbReference type="InterPro" id="IPR010982">
    <property type="entry name" value="Lambda_DNA-bd_dom_sf"/>
</dbReference>
<feature type="domain" description="HTH lacI-type" evidence="5">
    <location>
        <begin position="24"/>
        <end position="78"/>
    </location>
</feature>
<dbReference type="Gene3D" id="3.40.50.2300">
    <property type="match status" value="2"/>
</dbReference>
<evidence type="ECO:0000313" key="7">
    <source>
        <dbReference type="Proteomes" id="UP001596203"/>
    </source>
</evidence>
<evidence type="ECO:0000256" key="1">
    <source>
        <dbReference type="ARBA" id="ARBA00023015"/>
    </source>
</evidence>
<dbReference type="SUPFAM" id="SSF53822">
    <property type="entry name" value="Periplasmic binding protein-like I"/>
    <property type="match status" value="1"/>
</dbReference>
<evidence type="ECO:0000259" key="5">
    <source>
        <dbReference type="PROSITE" id="PS50932"/>
    </source>
</evidence>
<dbReference type="InterPro" id="IPR028082">
    <property type="entry name" value="Peripla_BP_I"/>
</dbReference>
<keyword evidence="7" id="KW-1185">Reference proteome</keyword>
<dbReference type="GO" id="GO:0003677">
    <property type="term" value="F:DNA binding"/>
    <property type="evidence" value="ECO:0007669"/>
    <property type="project" value="UniProtKB-KW"/>
</dbReference>
<dbReference type="Pfam" id="PF13377">
    <property type="entry name" value="Peripla_BP_3"/>
    <property type="match status" value="1"/>
</dbReference>
<dbReference type="InterPro" id="IPR000843">
    <property type="entry name" value="HTH_LacI"/>
</dbReference>
<feature type="compositionally biased region" description="Low complexity" evidence="4">
    <location>
        <begin position="1"/>
        <end position="13"/>
    </location>
</feature>
<keyword evidence="3" id="KW-0804">Transcription</keyword>
<sequence length="354" mass="37508">MEPAAGAAEPATGPRRRGRRRGELTVAAVARIAGVSAPTVSKVLNGRAGVAPETRQRVEALLREHGYQRPEMVQRTPGIEVVFFGMQNDLAVEIMHGVEQVAAENKLAVSFLDVMRQISAGHSWAESLLARRPTGVITVNLGFTPAQQSLLRAGAIPLVALDPSDQPMRGVPSVVATNWSGGIDAGRHLLDLGHRRIAVITGPTERLAAKARLEGVRTALEAGGQALDARLLRSGLSFSFEDGLNHGRELLRLADRPTAVVCGNDLQAFGVYEAARQVGLRIPDELSVIGFDDIAHAQWCGPALTTVRQPFAEMGAKAASLVLALAAGPPLPQTRAEVETTLIVRDSTAPPTVG</sequence>
<dbReference type="PANTHER" id="PTHR30146:SF153">
    <property type="entry name" value="LACTOSE OPERON REPRESSOR"/>
    <property type="match status" value="1"/>
</dbReference>
<dbReference type="SMART" id="SM00354">
    <property type="entry name" value="HTH_LACI"/>
    <property type="match status" value="1"/>
</dbReference>
<dbReference type="SUPFAM" id="SSF47413">
    <property type="entry name" value="lambda repressor-like DNA-binding domains"/>
    <property type="match status" value="1"/>
</dbReference>
<keyword evidence="1" id="KW-0805">Transcription regulation</keyword>
<dbReference type="InterPro" id="IPR046335">
    <property type="entry name" value="LacI/GalR-like_sensor"/>
</dbReference>
<dbReference type="Gene3D" id="1.10.260.40">
    <property type="entry name" value="lambda repressor-like DNA-binding domains"/>
    <property type="match status" value="1"/>
</dbReference>
<name>A0ABW1K1P9_9ACTN</name>
<reference evidence="7" key="1">
    <citation type="journal article" date="2019" name="Int. J. Syst. Evol. Microbiol.">
        <title>The Global Catalogue of Microorganisms (GCM) 10K type strain sequencing project: providing services to taxonomists for standard genome sequencing and annotation.</title>
        <authorList>
            <consortium name="The Broad Institute Genomics Platform"/>
            <consortium name="The Broad Institute Genome Sequencing Center for Infectious Disease"/>
            <person name="Wu L."/>
            <person name="Ma J."/>
        </authorList>
    </citation>
    <scope>NUCLEOTIDE SEQUENCE [LARGE SCALE GENOMIC DNA]</scope>
    <source>
        <strain evidence="7">ZS-35-S2</strain>
    </source>
</reference>
<feature type="region of interest" description="Disordered" evidence="4">
    <location>
        <begin position="1"/>
        <end position="21"/>
    </location>
</feature>
<dbReference type="Pfam" id="PF00356">
    <property type="entry name" value="LacI"/>
    <property type="match status" value="1"/>
</dbReference>
<dbReference type="EMBL" id="JBHSPR010000004">
    <property type="protein sequence ID" value="MFC6015644.1"/>
    <property type="molecule type" value="Genomic_DNA"/>
</dbReference>
<evidence type="ECO:0000256" key="3">
    <source>
        <dbReference type="ARBA" id="ARBA00023163"/>
    </source>
</evidence>
<accession>A0ABW1K1P9</accession>
<dbReference type="CDD" id="cd01392">
    <property type="entry name" value="HTH_LacI"/>
    <property type="match status" value="1"/>
</dbReference>
<dbReference type="PANTHER" id="PTHR30146">
    <property type="entry name" value="LACI-RELATED TRANSCRIPTIONAL REPRESSOR"/>
    <property type="match status" value="1"/>
</dbReference>
<dbReference type="RefSeq" id="WP_377418033.1">
    <property type="nucleotide sequence ID" value="NZ_JBHSPR010000004.1"/>
</dbReference>
<dbReference type="PROSITE" id="PS50932">
    <property type="entry name" value="HTH_LACI_2"/>
    <property type="match status" value="1"/>
</dbReference>
<proteinExistence type="predicted"/>
<organism evidence="6 7">
    <name type="scientific">Plantactinospora solaniradicis</name>
    <dbReference type="NCBI Taxonomy" id="1723736"/>
    <lineage>
        <taxon>Bacteria</taxon>
        <taxon>Bacillati</taxon>
        <taxon>Actinomycetota</taxon>
        <taxon>Actinomycetes</taxon>
        <taxon>Micromonosporales</taxon>
        <taxon>Micromonosporaceae</taxon>
        <taxon>Plantactinospora</taxon>
    </lineage>
</organism>
<evidence type="ECO:0000313" key="6">
    <source>
        <dbReference type="EMBL" id="MFC6015644.1"/>
    </source>
</evidence>
<evidence type="ECO:0000256" key="2">
    <source>
        <dbReference type="ARBA" id="ARBA00023125"/>
    </source>
</evidence>
<keyword evidence="2 6" id="KW-0238">DNA-binding</keyword>